<name>A0A1L7XWN7_9HELO</name>
<accession>A0A1L7XWN7</accession>
<dbReference type="AlphaFoldDB" id="A0A1L7XWN7"/>
<proteinExistence type="predicted"/>
<dbReference type="EMBL" id="FJOG01000071">
    <property type="protein sequence ID" value="CZR69463.1"/>
    <property type="molecule type" value="Genomic_DNA"/>
</dbReference>
<evidence type="ECO:0000313" key="1">
    <source>
        <dbReference type="EMBL" id="CZR69463.1"/>
    </source>
</evidence>
<reference evidence="1 2" key="1">
    <citation type="submission" date="2016-03" db="EMBL/GenBank/DDBJ databases">
        <authorList>
            <person name="Ploux O."/>
        </authorList>
    </citation>
    <scope>NUCLEOTIDE SEQUENCE [LARGE SCALE GENOMIC DNA]</scope>
    <source>
        <strain evidence="1 2">UAMH 11012</strain>
    </source>
</reference>
<dbReference type="PROSITE" id="PS51257">
    <property type="entry name" value="PROKAR_LIPOPROTEIN"/>
    <property type="match status" value="1"/>
</dbReference>
<dbReference type="Proteomes" id="UP000184330">
    <property type="component" value="Unassembled WGS sequence"/>
</dbReference>
<organism evidence="1 2">
    <name type="scientific">Phialocephala subalpina</name>
    <dbReference type="NCBI Taxonomy" id="576137"/>
    <lineage>
        <taxon>Eukaryota</taxon>
        <taxon>Fungi</taxon>
        <taxon>Dikarya</taxon>
        <taxon>Ascomycota</taxon>
        <taxon>Pezizomycotina</taxon>
        <taxon>Leotiomycetes</taxon>
        <taxon>Helotiales</taxon>
        <taxon>Mollisiaceae</taxon>
        <taxon>Phialocephala</taxon>
        <taxon>Phialocephala fortinii species complex</taxon>
    </lineage>
</organism>
<dbReference type="OrthoDB" id="10475961at2759"/>
<protein>
    <submittedName>
        <fullName evidence="1">Uncharacterized protein</fullName>
    </submittedName>
</protein>
<sequence length="100" mass="11025">MKLSLDALDMITNLFAPSLALMACDGYHPNKRQCSGNCIGMNIALGQTLSTPWAMNCIYSSDSNSSFNLLICNTGRLPSLLNNVPTKTYGYQRLLELEYP</sequence>
<evidence type="ECO:0000313" key="2">
    <source>
        <dbReference type="Proteomes" id="UP000184330"/>
    </source>
</evidence>
<keyword evidence="2" id="KW-1185">Reference proteome</keyword>
<gene>
    <name evidence="1" type="ORF">PAC_19363</name>
</gene>